<dbReference type="GO" id="GO:0016829">
    <property type="term" value="F:lyase activity"/>
    <property type="evidence" value="ECO:0007669"/>
    <property type="project" value="InterPro"/>
</dbReference>
<dbReference type="EMBL" id="MLQM01000008">
    <property type="protein sequence ID" value="OHV06123.1"/>
    <property type="molecule type" value="Genomic_DNA"/>
</dbReference>
<dbReference type="Proteomes" id="UP000179734">
    <property type="component" value="Unassembled WGS sequence"/>
</dbReference>
<evidence type="ECO:0000313" key="2">
    <source>
        <dbReference type="Proteomes" id="UP000179734"/>
    </source>
</evidence>
<dbReference type="RefSeq" id="WP_071021342.1">
    <property type="nucleotide sequence ID" value="NZ_MLQM01000008.1"/>
</dbReference>
<gene>
    <name evidence="1" type="ORF">BKN37_03225</name>
</gene>
<evidence type="ECO:0000313" key="1">
    <source>
        <dbReference type="EMBL" id="OHV06123.1"/>
    </source>
</evidence>
<name>A0A1S1NJ66_9MYCO</name>
<keyword evidence="2" id="KW-1185">Reference proteome</keyword>
<dbReference type="AlphaFoldDB" id="A0A1S1NJ66"/>
<dbReference type="SUPFAM" id="SSF160104">
    <property type="entry name" value="Acetoacetate decarboxylase-like"/>
    <property type="match status" value="1"/>
</dbReference>
<dbReference type="Pfam" id="PF06314">
    <property type="entry name" value="ADC"/>
    <property type="match status" value="1"/>
</dbReference>
<reference evidence="1 2" key="1">
    <citation type="submission" date="2016-10" db="EMBL/GenBank/DDBJ databases">
        <title>Genome sequence of Mycobacterium talmonii.</title>
        <authorList>
            <person name="Greninger A.L."/>
            <person name="Elliott B."/>
            <person name="Vasireddy S."/>
            <person name="Vasireddy R."/>
        </authorList>
    </citation>
    <scope>NUCLEOTIDE SEQUENCE [LARGE SCALE GENOMIC DNA]</scope>
    <source>
        <strain evidence="2">NE-TNMC-100812</strain>
    </source>
</reference>
<dbReference type="Gene3D" id="2.40.400.10">
    <property type="entry name" value="Acetoacetate decarboxylase-like"/>
    <property type="match status" value="1"/>
</dbReference>
<sequence>MTAGNLSQHTIAGTVLTMPVRIRQADTHVAMFSVPAAAAQRLIDYSGLSVCEYRPGRAMTMLMLVRYVDGDLGQYHEFGTAVMVNPPGSTARGPRALGSAAAFIHHLPVNQGFTLEAGRRIWGFPKVMADFTVRETPRFDFDVTVDGQLVAGIEFGAGLPIPSALTSRPQVLTTYSHSDGVTREIPWEMRNYGMRVRLGGARLRLGDHPYAAELAALGLPKRALASQSSANVQMTFGDAHEIGATR</sequence>
<organism evidence="1 2">
    <name type="scientific">Mycobacterium talmoniae</name>
    <dbReference type="NCBI Taxonomy" id="1858794"/>
    <lineage>
        <taxon>Bacteria</taxon>
        <taxon>Bacillati</taxon>
        <taxon>Actinomycetota</taxon>
        <taxon>Actinomycetes</taxon>
        <taxon>Mycobacteriales</taxon>
        <taxon>Mycobacteriaceae</taxon>
        <taxon>Mycobacterium</taxon>
    </lineage>
</organism>
<comment type="caution">
    <text evidence="1">The sequence shown here is derived from an EMBL/GenBank/DDBJ whole genome shotgun (WGS) entry which is preliminary data.</text>
</comment>
<accession>A0A1S1NJ66</accession>
<dbReference type="InterPro" id="IPR023375">
    <property type="entry name" value="ADC_dom_sf"/>
</dbReference>
<proteinExistence type="predicted"/>
<protein>
    <submittedName>
        <fullName evidence="1">Acetoacetate decarboxylase</fullName>
    </submittedName>
</protein>
<dbReference type="InterPro" id="IPR010451">
    <property type="entry name" value="Acetoacetate_decarboxylase"/>
</dbReference>